<evidence type="ECO:0000256" key="2">
    <source>
        <dbReference type="ARBA" id="ARBA00023015"/>
    </source>
</evidence>
<evidence type="ECO:0000313" key="9">
    <source>
        <dbReference type="Proteomes" id="UP000184386"/>
    </source>
</evidence>
<keyword evidence="5 6" id="KW-0804">Transcription</keyword>
<keyword evidence="1 6" id="KW-0963">Cytoplasm</keyword>
<evidence type="ECO:0000256" key="1">
    <source>
        <dbReference type="ARBA" id="ARBA00022490"/>
    </source>
</evidence>
<comment type="subunit">
    <text evidence="6">Interacts with RsgI.</text>
</comment>
<protein>
    <recommendedName>
        <fullName evidence="6">RNA polymerase sigma factor SigI</fullName>
    </recommendedName>
</protein>
<dbReference type="EMBL" id="FRAC01000032">
    <property type="protein sequence ID" value="SHL40159.1"/>
    <property type="molecule type" value="Genomic_DNA"/>
</dbReference>
<comment type="activity regulation">
    <text evidence="6">Negatively regulated by the anti-sigma-I factor RsgI.</text>
</comment>
<keyword evidence="4 6" id="KW-0238">DNA-binding</keyword>
<evidence type="ECO:0000259" key="7">
    <source>
        <dbReference type="Pfam" id="PF04542"/>
    </source>
</evidence>
<evidence type="ECO:0000256" key="5">
    <source>
        <dbReference type="ARBA" id="ARBA00023163"/>
    </source>
</evidence>
<dbReference type="STRING" id="1121322.SAMN02745136_04804"/>
<dbReference type="PIRSF" id="PIRSF038953">
    <property type="entry name" value="SigI"/>
    <property type="match status" value="1"/>
</dbReference>
<comment type="function">
    <text evidence="6">Sigma factors are initiation factors that promote the attachment of RNA polymerase to specific initiation sites and are then released.</text>
</comment>
<evidence type="ECO:0000256" key="6">
    <source>
        <dbReference type="HAMAP-Rule" id="MF_02064"/>
    </source>
</evidence>
<dbReference type="SUPFAM" id="SSF88946">
    <property type="entry name" value="Sigma2 domain of RNA polymerase sigma factors"/>
    <property type="match status" value="1"/>
</dbReference>
<keyword evidence="9" id="KW-1185">Reference proteome</keyword>
<feature type="short sequence motif" description="Polymerase core binding" evidence="6">
    <location>
        <begin position="38"/>
        <end position="51"/>
    </location>
</feature>
<sequence>MEASQNENVLNTFIEQNERNILHIASKVSGHYITKSDDEWAIALTAFVQAVKEYDGKKGNFLSFAKLVVQRRLIDYIRQQSKYKPELAVNPVAFDMESEEEENNTVRSAVTKKSMESGRQESLAFEIRTVNENLKEYGFSFFDLTKCSPKAAKTKIACGKVINFCIQDSMAVKVLKNTKLLPVKILEKNTKVPRKIIERHRKYIIAAIVILSGEYLELAEYLRYIREEMIQ</sequence>
<dbReference type="RefSeq" id="WP_278277742.1">
    <property type="nucleotide sequence ID" value="NZ_FRAC01000032.1"/>
</dbReference>
<name>A0A1M7AC76_9FIRM</name>
<dbReference type="Pfam" id="PF04542">
    <property type="entry name" value="Sigma70_r2"/>
    <property type="match status" value="1"/>
</dbReference>
<dbReference type="InterPro" id="IPR014244">
    <property type="entry name" value="RNA_pol_sigma-I"/>
</dbReference>
<dbReference type="HAMAP" id="MF_02064">
    <property type="entry name" value="Sigma70_SigI"/>
    <property type="match status" value="1"/>
</dbReference>
<organism evidence="8 9">
    <name type="scientific">Anaerocolumna jejuensis DSM 15929</name>
    <dbReference type="NCBI Taxonomy" id="1121322"/>
    <lineage>
        <taxon>Bacteria</taxon>
        <taxon>Bacillati</taxon>
        <taxon>Bacillota</taxon>
        <taxon>Clostridia</taxon>
        <taxon>Lachnospirales</taxon>
        <taxon>Lachnospiraceae</taxon>
        <taxon>Anaerocolumna</taxon>
    </lineage>
</organism>
<evidence type="ECO:0000256" key="4">
    <source>
        <dbReference type="ARBA" id="ARBA00023125"/>
    </source>
</evidence>
<dbReference type="GO" id="GO:0005737">
    <property type="term" value="C:cytoplasm"/>
    <property type="evidence" value="ECO:0007669"/>
    <property type="project" value="UniProtKB-SubCell"/>
</dbReference>
<evidence type="ECO:0000256" key="3">
    <source>
        <dbReference type="ARBA" id="ARBA00023082"/>
    </source>
</evidence>
<dbReference type="GO" id="GO:0016987">
    <property type="term" value="F:sigma factor activity"/>
    <property type="evidence" value="ECO:0007669"/>
    <property type="project" value="UniProtKB-UniRule"/>
</dbReference>
<comment type="similarity">
    <text evidence="6">Belongs to the sigma-70 factor family. SigI subfamily.</text>
</comment>
<dbReference type="Proteomes" id="UP000184386">
    <property type="component" value="Unassembled WGS sequence"/>
</dbReference>
<feature type="DNA-binding region" description="H-T-H motif" evidence="6">
    <location>
        <begin position="183"/>
        <end position="202"/>
    </location>
</feature>
<dbReference type="Gene3D" id="1.10.1740.10">
    <property type="match status" value="1"/>
</dbReference>
<comment type="subcellular location">
    <subcellularLocation>
        <location evidence="6">Cytoplasm</location>
    </subcellularLocation>
</comment>
<dbReference type="InterPro" id="IPR007627">
    <property type="entry name" value="RNA_pol_sigma70_r2"/>
</dbReference>
<proteinExistence type="inferred from homology"/>
<dbReference type="GO" id="GO:0003677">
    <property type="term" value="F:DNA binding"/>
    <property type="evidence" value="ECO:0007669"/>
    <property type="project" value="UniProtKB-UniRule"/>
</dbReference>
<reference evidence="8 9" key="1">
    <citation type="submission" date="2016-11" db="EMBL/GenBank/DDBJ databases">
        <authorList>
            <person name="Jaros S."/>
            <person name="Januszkiewicz K."/>
            <person name="Wedrychowicz H."/>
        </authorList>
    </citation>
    <scope>NUCLEOTIDE SEQUENCE [LARGE SCALE GENOMIC DNA]</scope>
    <source>
        <strain evidence="8 9">DSM 15929</strain>
    </source>
</reference>
<dbReference type="GO" id="GO:0006352">
    <property type="term" value="P:DNA-templated transcription initiation"/>
    <property type="evidence" value="ECO:0007669"/>
    <property type="project" value="UniProtKB-UniRule"/>
</dbReference>
<accession>A0A1M7AC76</accession>
<evidence type="ECO:0000313" key="8">
    <source>
        <dbReference type="EMBL" id="SHL40159.1"/>
    </source>
</evidence>
<feature type="domain" description="RNA polymerase sigma-70 region 2" evidence="7">
    <location>
        <begin position="13"/>
        <end position="82"/>
    </location>
</feature>
<dbReference type="InterPro" id="IPR013325">
    <property type="entry name" value="RNA_pol_sigma_r2"/>
</dbReference>
<keyword evidence="6" id="KW-0346">Stress response</keyword>
<dbReference type="AlphaFoldDB" id="A0A1M7AC76"/>
<keyword evidence="3 6" id="KW-0731">Sigma factor</keyword>
<gene>
    <name evidence="6" type="primary">sigI</name>
    <name evidence="8" type="ORF">SAMN02745136_04804</name>
</gene>
<keyword evidence="2 6" id="KW-0805">Transcription regulation</keyword>